<dbReference type="InterPro" id="IPR003583">
    <property type="entry name" value="Hlx-hairpin-Hlx_DNA-bd_motif"/>
</dbReference>
<evidence type="ECO:0000256" key="6">
    <source>
        <dbReference type="HAMAP-Rule" id="MF_00031"/>
    </source>
</evidence>
<dbReference type="GO" id="GO:0005737">
    <property type="term" value="C:cytoplasm"/>
    <property type="evidence" value="ECO:0007669"/>
    <property type="project" value="UniProtKB-SubCell"/>
</dbReference>
<dbReference type="InterPro" id="IPR010994">
    <property type="entry name" value="RuvA_2-like"/>
</dbReference>
<keyword evidence="5 6" id="KW-0234">DNA repair</keyword>
<dbReference type="Gene3D" id="1.10.150.20">
    <property type="entry name" value="5' to 3' exonuclease, C-terminal subdomain"/>
    <property type="match status" value="1"/>
</dbReference>
<name>A0A2M6WDF8_9BACT</name>
<dbReference type="Pfam" id="PF14520">
    <property type="entry name" value="HHH_5"/>
    <property type="match status" value="1"/>
</dbReference>
<feature type="domain" description="Helix-hairpin-helix DNA-binding motif class 1" evidence="7">
    <location>
        <begin position="110"/>
        <end position="129"/>
    </location>
</feature>
<evidence type="ECO:0000256" key="5">
    <source>
        <dbReference type="ARBA" id="ARBA00023204"/>
    </source>
</evidence>
<evidence type="ECO:0000313" key="9">
    <source>
        <dbReference type="Proteomes" id="UP000228809"/>
    </source>
</evidence>
<comment type="function">
    <text evidence="6">The RuvA-RuvB-RuvC complex processes Holliday junction (HJ) DNA during genetic recombination and DNA repair, while the RuvA-RuvB complex plays an important role in the rescue of blocked DNA replication forks via replication fork reversal (RFR). RuvA specifically binds to HJ cruciform DNA, conferring on it an open structure. The RuvB hexamer acts as an ATP-dependent pump, pulling dsDNA into and through the RuvAB complex. HJ branch migration allows RuvC to scan DNA until it finds its consensus sequence, where it cleaves and resolves the cruciform DNA.</text>
</comment>
<comment type="subunit">
    <text evidence="6">Homotetramer. Forms an RuvA(8)-RuvB(12)-Holliday junction (HJ) complex. HJ DNA is sandwiched between 2 RuvA tetramers; dsDNA enters through RuvA and exits via RuvB. An RuvB hexamer assembles on each DNA strand where it exits the tetramer. Each RuvB hexamer is contacted by two RuvA subunits (via domain III) on 2 adjacent RuvB subunits; this complex drives branch migration. In the full resolvosome a probable DNA-RuvA(4)-RuvB(12)-RuvC(2) complex forms which resolves the HJ.</text>
</comment>
<dbReference type="InterPro" id="IPR000085">
    <property type="entry name" value="RuvA"/>
</dbReference>
<gene>
    <name evidence="6 8" type="primary">ruvA</name>
    <name evidence="8" type="ORF">COU17_03530</name>
</gene>
<dbReference type="SUPFAM" id="SSF47781">
    <property type="entry name" value="RuvA domain 2-like"/>
    <property type="match status" value="1"/>
</dbReference>
<dbReference type="GO" id="GO:0005524">
    <property type="term" value="F:ATP binding"/>
    <property type="evidence" value="ECO:0007669"/>
    <property type="project" value="InterPro"/>
</dbReference>
<dbReference type="EMBL" id="PFBJ01000020">
    <property type="protein sequence ID" value="PIT90837.1"/>
    <property type="molecule type" value="Genomic_DNA"/>
</dbReference>
<evidence type="ECO:0000259" key="7">
    <source>
        <dbReference type="SMART" id="SM00278"/>
    </source>
</evidence>
<dbReference type="GO" id="GO:0000400">
    <property type="term" value="F:four-way junction DNA binding"/>
    <property type="evidence" value="ECO:0007669"/>
    <property type="project" value="UniProtKB-UniRule"/>
</dbReference>
<proteinExistence type="inferred from homology"/>
<dbReference type="Proteomes" id="UP000228809">
    <property type="component" value="Unassembled WGS sequence"/>
</dbReference>
<comment type="similarity">
    <text evidence="6">Belongs to the RuvA family.</text>
</comment>
<dbReference type="SUPFAM" id="SSF46929">
    <property type="entry name" value="DNA helicase RuvA subunit, C-terminal domain"/>
    <property type="match status" value="1"/>
</dbReference>
<keyword evidence="3 6" id="KW-0238">DNA-binding</keyword>
<dbReference type="Pfam" id="PF07499">
    <property type="entry name" value="RuvA_C"/>
    <property type="match status" value="1"/>
</dbReference>
<comment type="caution">
    <text evidence="8">The sequence shown here is derived from an EMBL/GenBank/DDBJ whole genome shotgun (WGS) entry which is preliminary data.</text>
</comment>
<keyword evidence="1 6" id="KW-0963">Cytoplasm</keyword>
<evidence type="ECO:0000256" key="1">
    <source>
        <dbReference type="ARBA" id="ARBA00022490"/>
    </source>
</evidence>
<dbReference type="GO" id="GO:0006310">
    <property type="term" value="P:DNA recombination"/>
    <property type="evidence" value="ECO:0007669"/>
    <property type="project" value="UniProtKB-UniRule"/>
</dbReference>
<comment type="domain">
    <text evidence="6">Has three domains with a flexible linker between the domains II and III and assumes an 'L' shape. Domain III is highly mobile and contacts RuvB.</text>
</comment>
<feature type="region of interest" description="Domain III" evidence="6">
    <location>
        <begin position="143"/>
        <end position="193"/>
    </location>
</feature>
<dbReference type="SUPFAM" id="SSF50249">
    <property type="entry name" value="Nucleic acid-binding proteins"/>
    <property type="match status" value="1"/>
</dbReference>
<dbReference type="GO" id="GO:0009379">
    <property type="term" value="C:Holliday junction helicase complex"/>
    <property type="evidence" value="ECO:0007669"/>
    <property type="project" value="InterPro"/>
</dbReference>
<dbReference type="Gene3D" id="2.40.50.140">
    <property type="entry name" value="Nucleic acid-binding proteins"/>
    <property type="match status" value="1"/>
</dbReference>
<keyword evidence="2 6" id="KW-0227">DNA damage</keyword>
<organism evidence="8 9">
    <name type="scientific">Candidatus Kaiserbacteria bacterium CG10_big_fil_rev_8_21_14_0_10_49_17</name>
    <dbReference type="NCBI Taxonomy" id="1974609"/>
    <lineage>
        <taxon>Bacteria</taxon>
        <taxon>Candidatus Kaiseribacteriota</taxon>
    </lineage>
</organism>
<dbReference type="InterPro" id="IPR012340">
    <property type="entry name" value="NA-bd_OB-fold"/>
</dbReference>
<keyword evidence="4 6" id="KW-0233">DNA recombination</keyword>
<dbReference type="NCBIfam" id="TIGR00084">
    <property type="entry name" value="ruvA"/>
    <property type="match status" value="1"/>
</dbReference>
<reference evidence="9" key="1">
    <citation type="submission" date="2017-09" db="EMBL/GenBank/DDBJ databases">
        <title>Depth-based differentiation of microbial function through sediment-hosted aquifers and enrichment of novel symbionts in the deep terrestrial subsurface.</title>
        <authorList>
            <person name="Probst A.J."/>
            <person name="Ladd B."/>
            <person name="Jarett J.K."/>
            <person name="Geller-Mcgrath D.E."/>
            <person name="Sieber C.M.K."/>
            <person name="Emerson J.B."/>
            <person name="Anantharaman K."/>
            <person name="Thomas B.C."/>
            <person name="Malmstrom R."/>
            <person name="Stieglmeier M."/>
            <person name="Klingl A."/>
            <person name="Woyke T."/>
            <person name="Ryan C.M."/>
            <person name="Banfield J.F."/>
        </authorList>
    </citation>
    <scope>NUCLEOTIDE SEQUENCE [LARGE SCALE GENOMIC DNA]</scope>
</reference>
<dbReference type="GO" id="GO:0006281">
    <property type="term" value="P:DNA repair"/>
    <property type="evidence" value="ECO:0007669"/>
    <property type="project" value="UniProtKB-UniRule"/>
</dbReference>
<dbReference type="AlphaFoldDB" id="A0A2M6WDF8"/>
<dbReference type="InterPro" id="IPR036267">
    <property type="entry name" value="RuvA_C_sf"/>
</dbReference>
<dbReference type="GO" id="GO:0048476">
    <property type="term" value="C:Holliday junction resolvase complex"/>
    <property type="evidence" value="ECO:0007669"/>
    <property type="project" value="UniProtKB-UniRule"/>
</dbReference>
<sequence>MSAMIARIKGEVIGKGLNFLTIDTGGVAYRIFCPPDALAQYSLAEEATLFTHLAVRENAHDLYGFGSEVERAFFELLISVSGIGPKSALSILSLAPVETIRNAVAHGDTSYLTKVSGIGKKNAEKIVLELGDKLGALEEGGTTRHEDVDVLDALKELGYSTNEARDALKHIPPDVVSTEARLKEALKQLGTPQ</sequence>
<feature type="domain" description="Helix-hairpin-helix DNA-binding motif class 1" evidence="7">
    <location>
        <begin position="75"/>
        <end position="94"/>
    </location>
</feature>
<dbReference type="SMART" id="SM00278">
    <property type="entry name" value="HhH1"/>
    <property type="match status" value="2"/>
</dbReference>
<evidence type="ECO:0000256" key="3">
    <source>
        <dbReference type="ARBA" id="ARBA00023125"/>
    </source>
</evidence>
<dbReference type="HAMAP" id="MF_00031">
    <property type="entry name" value="DNA_HJ_migration_RuvA"/>
    <property type="match status" value="1"/>
</dbReference>
<dbReference type="InterPro" id="IPR011114">
    <property type="entry name" value="RuvA_C"/>
</dbReference>
<dbReference type="GO" id="GO:0009378">
    <property type="term" value="F:four-way junction helicase activity"/>
    <property type="evidence" value="ECO:0007669"/>
    <property type="project" value="InterPro"/>
</dbReference>
<dbReference type="InterPro" id="IPR013849">
    <property type="entry name" value="DNA_helicase_Holl-junc_RuvA_I"/>
</dbReference>
<dbReference type="Gene3D" id="1.10.8.10">
    <property type="entry name" value="DNA helicase RuvA subunit, C-terminal domain"/>
    <property type="match status" value="1"/>
</dbReference>
<comment type="caution">
    <text evidence="6">Lacks conserved residue(s) required for the propagation of feature annotation.</text>
</comment>
<protein>
    <recommendedName>
        <fullName evidence="6">Holliday junction branch migration complex subunit RuvA</fullName>
    </recommendedName>
</protein>
<evidence type="ECO:0000313" key="8">
    <source>
        <dbReference type="EMBL" id="PIT90837.1"/>
    </source>
</evidence>
<evidence type="ECO:0000256" key="2">
    <source>
        <dbReference type="ARBA" id="ARBA00022763"/>
    </source>
</evidence>
<evidence type="ECO:0000256" key="4">
    <source>
        <dbReference type="ARBA" id="ARBA00023172"/>
    </source>
</evidence>
<comment type="subcellular location">
    <subcellularLocation>
        <location evidence="6">Cytoplasm</location>
    </subcellularLocation>
</comment>
<dbReference type="CDD" id="cd14332">
    <property type="entry name" value="UBA_RuvA_C"/>
    <property type="match status" value="1"/>
</dbReference>
<dbReference type="Pfam" id="PF01330">
    <property type="entry name" value="RuvA_N"/>
    <property type="match status" value="1"/>
</dbReference>
<accession>A0A2M6WDF8</accession>